<dbReference type="InterPro" id="IPR013342">
    <property type="entry name" value="Mandelate_racemase_C"/>
</dbReference>
<feature type="active site" description="Proton donor" evidence="7">
    <location>
        <position position="163"/>
    </location>
</feature>
<dbReference type="EC" id="4.2.1.113" evidence="6 7"/>
<dbReference type="SFLD" id="SFLDS00001">
    <property type="entry name" value="Enolase"/>
    <property type="match status" value="1"/>
</dbReference>
<name>A0A3A1R4D5_9BACI</name>
<dbReference type="GO" id="GO:0043748">
    <property type="term" value="F:O-succinylbenzoate synthase activity"/>
    <property type="evidence" value="ECO:0007669"/>
    <property type="project" value="UniProtKB-EC"/>
</dbReference>
<evidence type="ECO:0000313" key="9">
    <source>
        <dbReference type="EMBL" id="RIW35626.1"/>
    </source>
</evidence>
<keyword evidence="4 7" id="KW-0460">Magnesium</keyword>
<comment type="catalytic activity">
    <reaction evidence="7">
        <text>(1R,6R)-6-hydroxy-2-succinyl-cyclohexa-2,4-diene-1-carboxylate = 2-succinylbenzoate + H2O</text>
        <dbReference type="Rhea" id="RHEA:10196"/>
        <dbReference type="ChEBI" id="CHEBI:15377"/>
        <dbReference type="ChEBI" id="CHEBI:18325"/>
        <dbReference type="ChEBI" id="CHEBI:58689"/>
        <dbReference type="EC" id="4.2.1.113"/>
    </reaction>
</comment>
<dbReference type="HAMAP" id="MF_01933">
    <property type="entry name" value="MenC_2"/>
    <property type="match status" value="1"/>
</dbReference>
<evidence type="ECO:0000256" key="4">
    <source>
        <dbReference type="ARBA" id="ARBA00022842"/>
    </source>
</evidence>
<keyword evidence="3 7" id="KW-0479">Metal-binding</keyword>
<dbReference type="SUPFAM" id="SSF54826">
    <property type="entry name" value="Enolase N-terminal domain-like"/>
    <property type="match status" value="1"/>
</dbReference>
<dbReference type="PANTHER" id="PTHR48073:SF5">
    <property type="entry name" value="O-SUCCINYLBENZOATE SYNTHASE"/>
    <property type="match status" value="1"/>
</dbReference>
<dbReference type="InterPro" id="IPR010197">
    <property type="entry name" value="OSBS/NAAAR"/>
</dbReference>
<feature type="binding site" evidence="7">
    <location>
        <position position="188"/>
    </location>
    <ligand>
        <name>Mg(2+)</name>
        <dbReference type="ChEBI" id="CHEBI:18420"/>
    </ligand>
</feature>
<evidence type="ECO:0000259" key="8">
    <source>
        <dbReference type="SMART" id="SM00922"/>
    </source>
</evidence>
<feature type="active site" description="Proton acceptor" evidence="7">
    <location>
        <position position="262"/>
    </location>
</feature>
<feature type="domain" description="Mandelate racemase/muconate lactonizing enzyme C-terminal" evidence="8">
    <location>
        <begin position="142"/>
        <end position="234"/>
    </location>
</feature>
<dbReference type="SMART" id="SM00922">
    <property type="entry name" value="MR_MLE"/>
    <property type="match status" value="1"/>
</dbReference>
<keyword evidence="5 7" id="KW-0456">Lyase</keyword>
<dbReference type="GO" id="GO:0016854">
    <property type="term" value="F:racemase and epimerase activity"/>
    <property type="evidence" value="ECO:0007669"/>
    <property type="project" value="UniProtKB-ARBA"/>
</dbReference>
<dbReference type="InterPro" id="IPR047585">
    <property type="entry name" value="MenC"/>
</dbReference>
<evidence type="ECO:0000256" key="3">
    <source>
        <dbReference type="ARBA" id="ARBA00022723"/>
    </source>
</evidence>
<feature type="binding site" evidence="7">
    <location>
        <position position="238"/>
    </location>
    <ligand>
        <name>Mg(2+)</name>
        <dbReference type="ChEBI" id="CHEBI:18420"/>
    </ligand>
</feature>
<dbReference type="AlphaFoldDB" id="A0A3A1R4D5"/>
<keyword evidence="2 7" id="KW-0474">Menaquinone biosynthesis</keyword>
<evidence type="ECO:0000256" key="5">
    <source>
        <dbReference type="ARBA" id="ARBA00023239"/>
    </source>
</evidence>
<sequence length="368" mass="40861">MIINKVLLHVIKMKLKKPFSTHLGTVKEREGIIVEVIDDSGLRGYGEGVAFSTPWYTEETVGTSLHIMKEVLIPLLLKSSISHPEELSTLFSSVRRNNMAKASLECAVWDLYAKQLKKPLWKVLGGNREVIAAGAVAGSPLIEETINQVHGFSAEGYERIKVKISPENDIELIKSIRKEFPHLRLMADANSAYTLKDADHLKKLDGFGLEMIEQPLGIDDIYEHSLLQRELKTNVCLDESIASLHDARSAIALGSCRYINIKLGRVGGYSTAVAIHDLCRQEGVRVWCGGMIEFGVSRAHNIALSTLEGFDFPGDISSSTRYWEEDIIEPAVTVVKGKIKVPNGPGIGVELNRRRLKQVTLLTEEYSL</sequence>
<evidence type="ECO:0000256" key="1">
    <source>
        <dbReference type="ARBA" id="ARBA00001968"/>
    </source>
</evidence>
<dbReference type="Gene3D" id="3.20.20.120">
    <property type="entry name" value="Enolase-like C-terminal domain"/>
    <property type="match status" value="1"/>
</dbReference>
<dbReference type="SUPFAM" id="SSF51604">
    <property type="entry name" value="Enolase C-terminal domain-like"/>
    <property type="match status" value="1"/>
</dbReference>
<feature type="binding site" evidence="7">
    <location>
        <position position="213"/>
    </location>
    <ligand>
        <name>Mg(2+)</name>
        <dbReference type="ChEBI" id="CHEBI:18420"/>
    </ligand>
</feature>
<dbReference type="OrthoDB" id="9774531at2"/>
<dbReference type="GO" id="GO:0009234">
    <property type="term" value="P:menaquinone biosynthetic process"/>
    <property type="evidence" value="ECO:0007669"/>
    <property type="project" value="UniProtKB-UniRule"/>
</dbReference>
<evidence type="ECO:0000256" key="2">
    <source>
        <dbReference type="ARBA" id="ARBA00022428"/>
    </source>
</evidence>
<organism evidence="9 10">
    <name type="scientific">Bacillus salacetis</name>
    <dbReference type="NCBI Taxonomy" id="2315464"/>
    <lineage>
        <taxon>Bacteria</taxon>
        <taxon>Bacillati</taxon>
        <taxon>Bacillota</taxon>
        <taxon>Bacilli</taxon>
        <taxon>Bacillales</taxon>
        <taxon>Bacillaceae</taxon>
        <taxon>Bacillus</taxon>
    </lineage>
</organism>
<dbReference type="UniPathway" id="UPA00079"/>
<dbReference type="Proteomes" id="UP000265801">
    <property type="component" value="Unassembled WGS sequence"/>
</dbReference>
<dbReference type="SFLD" id="SFLDF00009">
    <property type="entry name" value="o-succinylbenzoate_synthase"/>
    <property type="match status" value="1"/>
</dbReference>
<dbReference type="Gene3D" id="3.30.390.10">
    <property type="entry name" value="Enolase-like, N-terminal domain"/>
    <property type="match status" value="1"/>
</dbReference>
<keyword evidence="10" id="KW-1185">Reference proteome</keyword>
<dbReference type="InterPro" id="IPR029065">
    <property type="entry name" value="Enolase_C-like"/>
</dbReference>
<dbReference type="InterPro" id="IPR029017">
    <property type="entry name" value="Enolase-like_N"/>
</dbReference>
<comment type="similarity">
    <text evidence="7">Belongs to the mandelate racemase/muconate lactonizing enzyme family. MenC type 2 subfamily.</text>
</comment>
<accession>A0A3A1R4D5</accession>
<reference evidence="9 10" key="1">
    <citation type="submission" date="2018-09" db="EMBL/GenBank/DDBJ databases">
        <title>Bacillus saliacetes sp. nov., isolated from Thai shrimp paste (Ka-pi).</title>
        <authorList>
            <person name="Daroonpunt R."/>
            <person name="Tanasupawat S."/>
            <person name="Yiamsombut S."/>
        </authorList>
    </citation>
    <scope>NUCLEOTIDE SEQUENCE [LARGE SCALE GENOMIC DNA]</scope>
    <source>
        <strain evidence="9 10">SKP7-4</strain>
    </source>
</reference>
<dbReference type="RefSeq" id="WP_119546191.1">
    <property type="nucleotide sequence ID" value="NZ_QXIR01000007.1"/>
</dbReference>
<comment type="pathway">
    <text evidence="7">Quinol/quinone metabolism; 1,4-dihydroxy-2-naphthoate biosynthesis; 1,4-dihydroxy-2-naphthoate from chorismate: step 4/7.</text>
</comment>
<comment type="function">
    <text evidence="7">Converts 2-succinyl-6-hydroxy-2,4-cyclohexadiene-1-carboxylate (SHCHC) to 2-succinylbenzoate (OSB).</text>
</comment>
<proteinExistence type="inferred from homology"/>
<dbReference type="Pfam" id="PF02746">
    <property type="entry name" value="MR_MLE_N"/>
    <property type="match status" value="1"/>
</dbReference>
<dbReference type="GO" id="GO:0000287">
    <property type="term" value="F:magnesium ion binding"/>
    <property type="evidence" value="ECO:0007669"/>
    <property type="project" value="UniProtKB-UniRule"/>
</dbReference>
<dbReference type="CDD" id="cd03317">
    <property type="entry name" value="NAAAR"/>
    <property type="match status" value="1"/>
</dbReference>
<comment type="pathway">
    <text evidence="7">Quinol/quinone metabolism; menaquinone biosynthesis.</text>
</comment>
<dbReference type="EMBL" id="QXIR01000007">
    <property type="protein sequence ID" value="RIW35626.1"/>
    <property type="molecule type" value="Genomic_DNA"/>
</dbReference>
<dbReference type="PANTHER" id="PTHR48073">
    <property type="entry name" value="O-SUCCINYLBENZOATE SYNTHASE-RELATED"/>
    <property type="match status" value="1"/>
</dbReference>
<evidence type="ECO:0000313" key="10">
    <source>
        <dbReference type="Proteomes" id="UP000265801"/>
    </source>
</evidence>
<dbReference type="InterPro" id="IPR036849">
    <property type="entry name" value="Enolase-like_C_sf"/>
</dbReference>
<comment type="caution">
    <text evidence="9">The sequence shown here is derived from an EMBL/GenBank/DDBJ whole genome shotgun (WGS) entry which is preliminary data.</text>
</comment>
<dbReference type="Pfam" id="PF13378">
    <property type="entry name" value="MR_MLE_C"/>
    <property type="match status" value="1"/>
</dbReference>
<comment type="cofactor">
    <cofactor evidence="1 7">
        <name>a divalent metal cation</name>
        <dbReference type="ChEBI" id="CHEBI:60240"/>
    </cofactor>
</comment>
<dbReference type="InterPro" id="IPR013341">
    <property type="entry name" value="Mandelate_racemase_N_dom"/>
</dbReference>
<dbReference type="SFLD" id="SFLDG00180">
    <property type="entry name" value="muconate_cycloisomerase"/>
    <property type="match status" value="1"/>
</dbReference>
<gene>
    <name evidence="7 9" type="primary">menC</name>
    <name evidence="9" type="ORF">D3H55_07005</name>
</gene>
<protein>
    <recommendedName>
        <fullName evidence="6 7">o-succinylbenzoate synthase</fullName>
        <shortName evidence="7">OSB synthase</shortName>
        <shortName evidence="7">OSBS</shortName>
        <ecNumber evidence="6 7">4.2.1.113</ecNumber>
    </recommendedName>
    <alternativeName>
        <fullName evidence="7">4-(2'-carboxyphenyl)-4-oxybutyric acid synthase</fullName>
    </alternativeName>
    <alternativeName>
        <fullName evidence="7">o-succinylbenzoic acid synthase</fullName>
    </alternativeName>
</protein>
<dbReference type="NCBIfam" id="TIGR01928">
    <property type="entry name" value="menC_lowGC_arch"/>
    <property type="match status" value="1"/>
</dbReference>
<dbReference type="UniPathway" id="UPA01057">
    <property type="reaction ID" value="UER00165"/>
</dbReference>
<evidence type="ECO:0000256" key="7">
    <source>
        <dbReference type="HAMAP-Rule" id="MF_01933"/>
    </source>
</evidence>
<evidence type="ECO:0000256" key="6">
    <source>
        <dbReference type="ARBA" id="ARBA00029491"/>
    </source>
</evidence>